<dbReference type="RefSeq" id="WP_120113618.1">
    <property type="nucleotide sequence ID" value="NZ_QXQB01000005.1"/>
</dbReference>
<evidence type="ECO:0000256" key="4">
    <source>
        <dbReference type="ARBA" id="ARBA00022692"/>
    </source>
</evidence>
<evidence type="ECO:0000313" key="10">
    <source>
        <dbReference type="Proteomes" id="UP000267798"/>
    </source>
</evidence>
<keyword evidence="6 8" id="KW-0472">Membrane</keyword>
<keyword evidence="10" id="KW-1185">Reference proteome</keyword>
<evidence type="ECO:0000256" key="5">
    <source>
        <dbReference type="ARBA" id="ARBA00022989"/>
    </source>
</evidence>
<feature type="transmembrane region" description="Helical" evidence="8">
    <location>
        <begin position="32"/>
        <end position="50"/>
    </location>
</feature>
<keyword evidence="5 8" id="KW-1133">Transmembrane helix</keyword>
<dbReference type="InterPro" id="IPR037185">
    <property type="entry name" value="EmrE-like"/>
</dbReference>
<name>A0A3A6PUZ0_9BACL</name>
<protein>
    <submittedName>
        <fullName evidence="9">QacE family quaternary ammonium compound efflux SMR transporter</fullName>
    </submittedName>
</protein>
<dbReference type="InterPro" id="IPR000390">
    <property type="entry name" value="Small_drug/metabolite_transptr"/>
</dbReference>
<keyword evidence="3" id="KW-1003">Cell membrane</keyword>
<feature type="transmembrane region" description="Helical" evidence="8">
    <location>
        <begin position="84"/>
        <end position="103"/>
    </location>
</feature>
<dbReference type="FunFam" id="1.10.3730.20:FF:000001">
    <property type="entry name" value="Quaternary ammonium compound resistance transporter SugE"/>
    <property type="match status" value="1"/>
</dbReference>
<comment type="similarity">
    <text evidence="7">Belongs to the drug/metabolite transporter (DMT) superfamily. Small multidrug resistance (SMR) (TC 2.A.7.1) family.</text>
</comment>
<dbReference type="Pfam" id="PF00893">
    <property type="entry name" value="Multi_Drug_Res"/>
    <property type="match status" value="1"/>
</dbReference>
<organism evidence="9 10">
    <name type="scientific">Paenibacillus pinisoli</name>
    <dbReference type="NCBI Taxonomy" id="1276110"/>
    <lineage>
        <taxon>Bacteria</taxon>
        <taxon>Bacillati</taxon>
        <taxon>Bacillota</taxon>
        <taxon>Bacilli</taxon>
        <taxon>Bacillales</taxon>
        <taxon>Paenibacillaceae</taxon>
        <taxon>Paenibacillus</taxon>
    </lineage>
</organism>
<evidence type="ECO:0000256" key="2">
    <source>
        <dbReference type="ARBA" id="ARBA00022448"/>
    </source>
</evidence>
<feature type="transmembrane region" description="Helical" evidence="8">
    <location>
        <begin position="57"/>
        <end position="78"/>
    </location>
</feature>
<accession>A0A3A6PUZ0</accession>
<evidence type="ECO:0000313" key="9">
    <source>
        <dbReference type="EMBL" id="RJX37694.1"/>
    </source>
</evidence>
<evidence type="ECO:0000256" key="8">
    <source>
        <dbReference type="SAM" id="Phobius"/>
    </source>
</evidence>
<evidence type="ECO:0000256" key="1">
    <source>
        <dbReference type="ARBA" id="ARBA00004651"/>
    </source>
</evidence>
<dbReference type="PANTHER" id="PTHR30561">
    <property type="entry name" value="SMR FAMILY PROTON-DEPENDENT DRUG EFFLUX TRANSPORTER SUGE"/>
    <property type="match status" value="1"/>
</dbReference>
<evidence type="ECO:0000256" key="7">
    <source>
        <dbReference type="RuleBase" id="RU003942"/>
    </source>
</evidence>
<keyword evidence="4 7" id="KW-0812">Transmembrane</keyword>
<gene>
    <name evidence="9" type="ORF">D3P09_22260</name>
</gene>
<dbReference type="GO" id="GO:0022857">
    <property type="term" value="F:transmembrane transporter activity"/>
    <property type="evidence" value="ECO:0007669"/>
    <property type="project" value="InterPro"/>
</dbReference>
<proteinExistence type="inferred from homology"/>
<dbReference type="GO" id="GO:0005886">
    <property type="term" value="C:plasma membrane"/>
    <property type="evidence" value="ECO:0007669"/>
    <property type="project" value="UniProtKB-SubCell"/>
</dbReference>
<reference evidence="9 10" key="1">
    <citation type="submission" date="2018-09" db="EMBL/GenBank/DDBJ databases">
        <title>Paenibacillus aracenensis nov. sp. isolated from a cave in southern Spain.</title>
        <authorList>
            <person name="Jurado V."/>
            <person name="Gutierrez-Patricio S."/>
            <person name="Gonzalez-Pimentel J.L."/>
            <person name="Miller A.Z."/>
            <person name="Laiz L."/>
            <person name="Saiz-Jimenez C."/>
        </authorList>
    </citation>
    <scope>NUCLEOTIDE SEQUENCE [LARGE SCALE GENOMIC DNA]</scope>
    <source>
        <strain evidence="9 10">JCM 19203</strain>
    </source>
</reference>
<sequence>MSWFLVIMAGLFEVVGVAGIAQYNKKASLPNALMLGGGFLISFILLSLGMKDMPMGTAYAVWTGIGTVGSALIGILFFRESKSFMRILFIILVLGAVIGLKLIG</sequence>
<comment type="subcellular location">
    <subcellularLocation>
        <location evidence="1 7">Cell membrane</location>
        <topology evidence="1 7">Multi-pass membrane protein</topology>
    </subcellularLocation>
</comment>
<dbReference type="PANTHER" id="PTHR30561:SF0">
    <property type="entry name" value="GUANIDINIUM EXPORTER"/>
    <property type="match status" value="1"/>
</dbReference>
<evidence type="ECO:0000256" key="3">
    <source>
        <dbReference type="ARBA" id="ARBA00022475"/>
    </source>
</evidence>
<dbReference type="EMBL" id="QXQB01000005">
    <property type="protein sequence ID" value="RJX37694.1"/>
    <property type="molecule type" value="Genomic_DNA"/>
</dbReference>
<dbReference type="OrthoDB" id="21828at2"/>
<keyword evidence="2" id="KW-0813">Transport</keyword>
<dbReference type="Gene3D" id="1.10.3730.20">
    <property type="match status" value="1"/>
</dbReference>
<dbReference type="SUPFAM" id="SSF103481">
    <property type="entry name" value="Multidrug resistance efflux transporter EmrE"/>
    <property type="match status" value="1"/>
</dbReference>
<dbReference type="Proteomes" id="UP000267798">
    <property type="component" value="Unassembled WGS sequence"/>
</dbReference>
<evidence type="ECO:0000256" key="6">
    <source>
        <dbReference type="ARBA" id="ARBA00023136"/>
    </source>
</evidence>
<dbReference type="InterPro" id="IPR045324">
    <property type="entry name" value="Small_multidrug_res"/>
</dbReference>
<dbReference type="AlphaFoldDB" id="A0A3A6PUZ0"/>
<comment type="caution">
    <text evidence="9">The sequence shown here is derived from an EMBL/GenBank/DDBJ whole genome shotgun (WGS) entry which is preliminary data.</text>
</comment>